<feature type="domain" description="C2H2-type" evidence="9">
    <location>
        <begin position="213"/>
        <end position="235"/>
    </location>
</feature>
<dbReference type="Proteomes" id="UP000515160">
    <property type="component" value="Chromosome 3"/>
</dbReference>
<dbReference type="InterPro" id="IPR012934">
    <property type="entry name" value="Znf_AD"/>
</dbReference>
<dbReference type="Gene3D" id="3.40.1800.20">
    <property type="match status" value="1"/>
</dbReference>
<feature type="domain" description="C2H2-type" evidence="9">
    <location>
        <begin position="298"/>
        <end position="327"/>
    </location>
</feature>
<evidence type="ECO:0000256" key="1">
    <source>
        <dbReference type="ARBA" id="ARBA00004123"/>
    </source>
</evidence>
<dbReference type="PROSITE" id="PS50157">
    <property type="entry name" value="ZINC_FINGER_C2H2_2"/>
    <property type="match status" value="4"/>
</dbReference>
<evidence type="ECO:0000313" key="12">
    <source>
        <dbReference type="RefSeq" id="XP_034110831.1"/>
    </source>
</evidence>
<accession>A0A6P8X3R9</accession>
<dbReference type="FunFam" id="3.30.160.60:FF:000145">
    <property type="entry name" value="Zinc finger protein 574"/>
    <property type="match status" value="1"/>
</dbReference>
<dbReference type="GO" id="GO:0000981">
    <property type="term" value="F:DNA-binding transcription factor activity, RNA polymerase II-specific"/>
    <property type="evidence" value="ECO:0007669"/>
    <property type="project" value="TreeGrafter"/>
</dbReference>
<evidence type="ECO:0000256" key="4">
    <source>
        <dbReference type="ARBA" id="ARBA00022771"/>
    </source>
</evidence>
<dbReference type="GO" id="GO:0008270">
    <property type="term" value="F:zinc ion binding"/>
    <property type="evidence" value="ECO:0007669"/>
    <property type="project" value="UniProtKB-UniRule"/>
</dbReference>
<feature type="binding site" evidence="8">
    <location>
        <position position="57"/>
    </location>
    <ligand>
        <name>Zn(2+)</name>
        <dbReference type="ChEBI" id="CHEBI:29105"/>
    </ligand>
</feature>
<gene>
    <name evidence="12" type="primary">LOC117572253</name>
</gene>
<keyword evidence="6" id="KW-0539">Nucleus</keyword>
<evidence type="ECO:0000259" key="9">
    <source>
        <dbReference type="PROSITE" id="PS50157"/>
    </source>
</evidence>
<dbReference type="OrthoDB" id="7860857at2759"/>
<keyword evidence="2 8" id="KW-0479">Metal-binding</keyword>
<keyword evidence="5 8" id="KW-0862">Zinc</keyword>
<dbReference type="Pfam" id="PF00096">
    <property type="entry name" value="zf-C2H2"/>
    <property type="match status" value="3"/>
</dbReference>
<evidence type="ECO:0000256" key="8">
    <source>
        <dbReference type="PROSITE-ProRule" id="PRU01263"/>
    </source>
</evidence>
<name>A0A6P8X3R9_DROAB</name>
<feature type="binding site" evidence="8">
    <location>
        <position position="54"/>
    </location>
    <ligand>
        <name>Zn(2+)</name>
        <dbReference type="ChEBI" id="CHEBI:29105"/>
    </ligand>
</feature>
<keyword evidence="4 7" id="KW-0863">Zinc-finger</keyword>
<evidence type="ECO:0000259" key="10">
    <source>
        <dbReference type="PROSITE" id="PS51915"/>
    </source>
</evidence>
<dbReference type="InterPro" id="IPR013087">
    <property type="entry name" value="Znf_C2H2_type"/>
</dbReference>
<evidence type="ECO:0000256" key="2">
    <source>
        <dbReference type="ARBA" id="ARBA00022723"/>
    </source>
</evidence>
<dbReference type="PROSITE" id="PS51915">
    <property type="entry name" value="ZAD"/>
    <property type="match status" value="1"/>
</dbReference>
<evidence type="ECO:0000313" key="11">
    <source>
        <dbReference type="Proteomes" id="UP000515160"/>
    </source>
</evidence>
<dbReference type="RefSeq" id="XP_034110831.1">
    <property type="nucleotide sequence ID" value="XM_034254940.1"/>
</dbReference>
<dbReference type="SMART" id="SM00355">
    <property type="entry name" value="ZnF_C2H2"/>
    <property type="match status" value="4"/>
</dbReference>
<feature type="domain" description="C2H2-type" evidence="9">
    <location>
        <begin position="242"/>
        <end position="270"/>
    </location>
</feature>
<keyword evidence="3" id="KW-0677">Repeat</keyword>
<dbReference type="Gene3D" id="3.30.160.60">
    <property type="entry name" value="Classic Zinc Finger"/>
    <property type="match status" value="3"/>
</dbReference>
<sequence>MAAVCRLCMDESYDLVDIFEEKKSTAEEPSLLEMLIECIACKVDKNDLLPKKICSSCVQECKNAFRFKRISEQSYNLFMEMLSKPSCSGINQQPDLSIVKLEKEIDSYDAPGNASLKDDDDFLLPSVKVKSEIDSCDAPDNAALGDDDDFFLPPEKCLQPAQNKTSASPCLAVKTVEDINKRVNQSTTVTTMKWCGGTAIPLGKTTKLSGKIYKCRNCSKEFFEMEKLHEHLKSHKDVMKPFRCRYCEEKFAKRSFLNLHIRNEHTANPFKCSECPKTFARKQHRDEHMSLHTGKRPYKCSDCSKEFRSNLGFKKHICLPAHNELRNAHLYINTSSPTYE</sequence>
<reference evidence="12" key="1">
    <citation type="submission" date="2025-08" db="UniProtKB">
        <authorList>
            <consortium name="RefSeq"/>
        </authorList>
    </citation>
    <scope>IDENTIFICATION</scope>
    <source>
        <strain evidence="12">15112-1751.03</strain>
        <tissue evidence="12">Whole Adult</tissue>
    </source>
</reference>
<dbReference type="SUPFAM" id="SSF57716">
    <property type="entry name" value="Glucocorticoid receptor-like (DNA-binding domain)"/>
    <property type="match status" value="1"/>
</dbReference>
<dbReference type="SMART" id="SM00868">
    <property type="entry name" value="zf-AD"/>
    <property type="match status" value="1"/>
</dbReference>
<feature type="domain" description="C2H2-type" evidence="9">
    <location>
        <begin position="270"/>
        <end position="297"/>
    </location>
</feature>
<proteinExistence type="predicted"/>
<protein>
    <submittedName>
        <fullName evidence="12">Uncharacterized zinc finger protein CG2678-like</fullName>
    </submittedName>
</protein>
<keyword evidence="11" id="KW-1185">Reference proteome</keyword>
<feature type="binding site" evidence="8">
    <location>
        <position position="8"/>
    </location>
    <ligand>
        <name>Zn(2+)</name>
        <dbReference type="ChEBI" id="CHEBI:29105"/>
    </ligand>
</feature>
<dbReference type="PANTHER" id="PTHR24394:SF29">
    <property type="entry name" value="MYONEURIN"/>
    <property type="match status" value="1"/>
</dbReference>
<dbReference type="PANTHER" id="PTHR24394">
    <property type="entry name" value="ZINC FINGER PROTEIN"/>
    <property type="match status" value="1"/>
</dbReference>
<dbReference type="PROSITE" id="PS00028">
    <property type="entry name" value="ZINC_FINGER_C2H2_1"/>
    <property type="match status" value="3"/>
</dbReference>
<feature type="binding site" evidence="8">
    <location>
        <position position="5"/>
    </location>
    <ligand>
        <name>Zn(2+)</name>
        <dbReference type="ChEBI" id="CHEBI:29105"/>
    </ligand>
</feature>
<evidence type="ECO:0000256" key="7">
    <source>
        <dbReference type="PROSITE-ProRule" id="PRU00042"/>
    </source>
</evidence>
<dbReference type="Pfam" id="PF07776">
    <property type="entry name" value="zf-AD"/>
    <property type="match status" value="1"/>
</dbReference>
<dbReference type="SUPFAM" id="SSF57667">
    <property type="entry name" value="beta-beta-alpha zinc fingers"/>
    <property type="match status" value="2"/>
</dbReference>
<organism evidence="11 12">
    <name type="scientific">Drosophila albomicans</name>
    <name type="common">Fruit fly</name>
    <dbReference type="NCBI Taxonomy" id="7291"/>
    <lineage>
        <taxon>Eukaryota</taxon>
        <taxon>Metazoa</taxon>
        <taxon>Ecdysozoa</taxon>
        <taxon>Arthropoda</taxon>
        <taxon>Hexapoda</taxon>
        <taxon>Insecta</taxon>
        <taxon>Pterygota</taxon>
        <taxon>Neoptera</taxon>
        <taxon>Endopterygota</taxon>
        <taxon>Diptera</taxon>
        <taxon>Brachycera</taxon>
        <taxon>Muscomorpha</taxon>
        <taxon>Ephydroidea</taxon>
        <taxon>Drosophilidae</taxon>
        <taxon>Drosophila</taxon>
    </lineage>
</organism>
<evidence type="ECO:0000256" key="5">
    <source>
        <dbReference type="ARBA" id="ARBA00022833"/>
    </source>
</evidence>
<evidence type="ECO:0000256" key="3">
    <source>
        <dbReference type="ARBA" id="ARBA00022737"/>
    </source>
</evidence>
<dbReference type="InterPro" id="IPR036236">
    <property type="entry name" value="Znf_C2H2_sf"/>
</dbReference>
<dbReference type="GO" id="GO:0005634">
    <property type="term" value="C:nucleus"/>
    <property type="evidence" value="ECO:0007669"/>
    <property type="project" value="UniProtKB-SubCell"/>
</dbReference>
<feature type="domain" description="ZAD" evidence="10">
    <location>
        <begin position="3"/>
        <end position="81"/>
    </location>
</feature>
<comment type="subcellular location">
    <subcellularLocation>
        <location evidence="1">Nucleus</location>
    </subcellularLocation>
</comment>
<evidence type="ECO:0000256" key="6">
    <source>
        <dbReference type="ARBA" id="ARBA00023242"/>
    </source>
</evidence>
<dbReference type="AlphaFoldDB" id="A0A6P8X3R9"/>
<dbReference type="GeneID" id="117572253"/>